<dbReference type="Gene3D" id="3.30.450.20">
    <property type="entry name" value="PAS domain"/>
    <property type="match status" value="2"/>
</dbReference>
<dbReference type="PROSITE" id="PS50113">
    <property type="entry name" value="PAC"/>
    <property type="match status" value="2"/>
</dbReference>
<dbReference type="InterPro" id="IPR001610">
    <property type="entry name" value="PAC"/>
</dbReference>
<accession>A0AAW7R0E1</accession>
<gene>
    <name evidence="5" type="ORF">J6I90_11395</name>
    <name evidence="6" type="ORF">J6I92_10210</name>
</gene>
<dbReference type="InterPro" id="IPR000014">
    <property type="entry name" value="PAS"/>
</dbReference>
<dbReference type="InterPro" id="IPR035965">
    <property type="entry name" value="PAS-like_dom_sf"/>
</dbReference>
<name>A0AAW7R0E1_9GAMM</name>
<dbReference type="SMART" id="SM00086">
    <property type="entry name" value="PAC"/>
    <property type="match status" value="2"/>
</dbReference>
<dbReference type="PANTHER" id="PTHR44757">
    <property type="entry name" value="DIGUANYLATE CYCLASE DGCP"/>
    <property type="match status" value="1"/>
</dbReference>
<dbReference type="EMBL" id="JAGGJB010000006">
    <property type="protein sequence ID" value="MDN7125489.1"/>
    <property type="molecule type" value="Genomic_DNA"/>
</dbReference>
<feature type="domain" description="PAC" evidence="3">
    <location>
        <begin position="210"/>
        <end position="262"/>
    </location>
</feature>
<dbReference type="InterPro" id="IPR043128">
    <property type="entry name" value="Rev_trsase/Diguanyl_cyclase"/>
</dbReference>
<keyword evidence="5" id="KW-0548">Nucleotidyltransferase</keyword>
<dbReference type="InterPro" id="IPR052155">
    <property type="entry name" value="Biofilm_reg_signaling"/>
</dbReference>
<dbReference type="PANTHER" id="PTHR44757:SF2">
    <property type="entry name" value="BIOFILM ARCHITECTURE MAINTENANCE PROTEIN MBAA"/>
    <property type="match status" value="1"/>
</dbReference>
<evidence type="ECO:0000259" key="2">
    <source>
        <dbReference type="PROSITE" id="PS50112"/>
    </source>
</evidence>
<dbReference type="Gene3D" id="3.30.70.270">
    <property type="match status" value="1"/>
</dbReference>
<feature type="domain" description="GGDEF" evidence="4">
    <location>
        <begin position="294"/>
        <end position="424"/>
    </location>
</feature>
<organism evidence="5 8">
    <name type="scientific">Pseudidiomarina terrestris</name>
    <dbReference type="NCBI Taxonomy" id="2820060"/>
    <lineage>
        <taxon>Bacteria</taxon>
        <taxon>Pseudomonadati</taxon>
        <taxon>Pseudomonadota</taxon>
        <taxon>Gammaproteobacteria</taxon>
        <taxon>Alteromonadales</taxon>
        <taxon>Idiomarinaceae</taxon>
        <taxon>Pseudidiomarina</taxon>
    </lineage>
</organism>
<dbReference type="SMART" id="SM00267">
    <property type="entry name" value="GGDEF"/>
    <property type="match status" value="1"/>
</dbReference>
<feature type="domain" description="PAS" evidence="2">
    <location>
        <begin position="6"/>
        <end position="81"/>
    </location>
</feature>
<dbReference type="SUPFAM" id="SSF55785">
    <property type="entry name" value="PYP-like sensor domain (PAS domain)"/>
    <property type="match status" value="2"/>
</dbReference>
<dbReference type="AlphaFoldDB" id="A0AAW7R0E1"/>
<dbReference type="InterPro" id="IPR029787">
    <property type="entry name" value="Nucleotide_cyclase"/>
</dbReference>
<dbReference type="PROSITE" id="PS50112">
    <property type="entry name" value="PAS"/>
    <property type="match status" value="2"/>
</dbReference>
<dbReference type="InterPro" id="IPR013767">
    <property type="entry name" value="PAS_fold"/>
</dbReference>
<protein>
    <submittedName>
        <fullName evidence="5">Diguanylate cyclase</fullName>
        <ecNumber evidence="5">2.7.7.65</ecNumber>
    </submittedName>
</protein>
<reference evidence="7 8" key="1">
    <citation type="submission" date="2021-03" db="EMBL/GenBank/DDBJ databases">
        <title>Pseudidiomarina terrestris, a new bacterium isolated from saline soil.</title>
        <authorList>
            <person name="Galisteo C."/>
            <person name="De La Haba R."/>
            <person name="Sanchez-Porro C."/>
            <person name="Ventosa A."/>
        </authorList>
    </citation>
    <scope>NUCLEOTIDE SEQUENCE [LARGE SCALE GENOMIC DNA]</scope>
    <source>
        <strain evidence="5 8">1APP75-32.1</strain>
        <strain evidence="7">1APR75-15</strain>
        <strain evidence="6">1ASR75-15</strain>
    </source>
</reference>
<dbReference type="EMBL" id="JAGGJC010000004">
    <property type="protein sequence ID" value="MDN7130247.1"/>
    <property type="molecule type" value="Genomic_DNA"/>
</dbReference>
<dbReference type="CDD" id="cd01949">
    <property type="entry name" value="GGDEF"/>
    <property type="match status" value="1"/>
</dbReference>
<dbReference type="InterPro" id="IPR000160">
    <property type="entry name" value="GGDEF_dom"/>
</dbReference>
<dbReference type="Proteomes" id="UP001169491">
    <property type="component" value="Unassembled WGS sequence"/>
</dbReference>
<comment type="caution">
    <text evidence="5">The sequence shown here is derived from an EMBL/GenBank/DDBJ whole genome shotgun (WGS) entry which is preliminary data.</text>
</comment>
<dbReference type="SUPFAM" id="SSF55073">
    <property type="entry name" value="Nucleotide cyclase"/>
    <property type="match status" value="1"/>
</dbReference>
<feature type="domain" description="PAC" evidence="3">
    <location>
        <begin position="82"/>
        <end position="136"/>
    </location>
</feature>
<evidence type="ECO:0000259" key="4">
    <source>
        <dbReference type="PROSITE" id="PS50887"/>
    </source>
</evidence>
<comment type="cofactor">
    <cofactor evidence="1">
        <name>Mg(2+)</name>
        <dbReference type="ChEBI" id="CHEBI:18420"/>
    </cofactor>
</comment>
<dbReference type="NCBIfam" id="TIGR00254">
    <property type="entry name" value="GGDEF"/>
    <property type="match status" value="1"/>
</dbReference>
<evidence type="ECO:0000259" key="3">
    <source>
        <dbReference type="PROSITE" id="PS50113"/>
    </source>
</evidence>
<dbReference type="GO" id="GO:0006355">
    <property type="term" value="P:regulation of DNA-templated transcription"/>
    <property type="evidence" value="ECO:0007669"/>
    <property type="project" value="InterPro"/>
</dbReference>
<keyword evidence="5" id="KW-0808">Transferase</keyword>
<dbReference type="EC" id="2.7.7.65" evidence="5"/>
<dbReference type="PROSITE" id="PS50887">
    <property type="entry name" value="GGDEF"/>
    <property type="match status" value="1"/>
</dbReference>
<keyword evidence="7" id="KW-1185">Reference proteome</keyword>
<dbReference type="RefSeq" id="WP_301775018.1">
    <property type="nucleotide sequence ID" value="NZ_JAGGJB010000006.1"/>
</dbReference>
<dbReference type="SMART" id="SM00091">
    <property type="entry name" value="PAS"/>
    <property type="match status" value="2"/>
</dbReference>
<dbReference type="Pfam" id="PF13426">
    <property type="entry name" value="PAS_9"/>
    <property type="match status" value="1"/>
</dbReference>
<proteinExistence type="predicted"/>
<dbReference type="InterPro" id="IPR000700">
    <property type="entry name" value="PAS-assoc_C"/>
</dbReference>
<dbReference type="Pfam" id="PF00990">
    <property type="entry name" value="GGDEF"/>
    <property type="match status" value="1"/>
</dbReference>
<sequence length="424" mass="47709">MDSQVNQELFELAVEQAYDSVLITTAELDLPGPKIIYANDAFCKKTGYSREELIGKTPRILQGPLTDRGVLQRLRQNLENGTRFEDSTVNYRKDGSTYVVHWSISPMRDNEGKITHFVSVQRDVTQTVQLEHFNQRLLEHLAEGVIGINHEGQCTFVNPSAIRILGFPDEDTLIGRCSHDVIHHSHADGSAYPKSECPIHQMLHDGVAPEPWRDYFWSYSDKPVPVEVSATPMRYNSDPVFGGVFIFRDISEQLELEQQLHKAASHDQLTGTYNRRFGDHVLGKEYARVEREESQVALILADIDHFKDINDTFGHLVGDQILKQFTEVLQSRLRAMDSLIRWGGEEFLIVLPDTDLKGAQTLAEDLCQAIEKNHFEADVDRLTASFGVSLLRAAGSIEASIKQADQALYAAKQSGRNCVIAESS</sequence>
<dbReference type="NCBIfam" id="TIGR00229">
    <property type="entry name" value="sensory_box"/>
    <property type="match status" value="2"/>
</dbReference>
<evidence type="ECO:0000313" key="6">
    <source>
        <dbReference type="EMBL" id="MDN7130247.1"/>
    </source>
</evidence>
<dbReference type="FunFam" id="3.30.70.270:FF:000001">
    <property type="entry name" value="Diguanylate cyclase domain protein"/>
    <property type="match status" value="1"/>
</dbReference>
<evidence type="ECO:0000313" key="8">
    <source>
        <dbReference type="Proteomes" id="UP001169492"/>
    </source>
</evidence>
<evidence type="ECO:0000313" key="5">
    <source>
        <dbReference type="EMBL" id="MDN7125489.1"/>
    </source>
</evidence>
<dbReference type="Pfam" id="PF00989">
    <property type="entry name" value="PAS"/>
    <property type="match status" value="1"/>
</dbReference>
<feature type="domain" description="PAS" evidence="2">
    <location>
        <begin position="130"/>
        <end position="173"/>
    </location>
</feature>
<dbReference type="Proteomes" id="UP001169492">
    <property type="component" value="Unassembled WGS sequence"/>
</dbReference>
<evidence type="ECO:0000256" key="1">
    <source>
        <dbReference type="ARBA" id="ARBA00001946"/>
    </source>
</evidence>
<dbReference type="GO" id="GO:0052621">
    <property type="term" value="F:diguanylate cyclase activity"/>
    <property type="evidence" value="ECO:0007669"/>
    <property type="project" value="UniProtKB-EC"/>
</dbReference>
<evidence type="ECO:0000313" key="7">
    <source>
        <dbReference type="Proteomes" id="UP001169491"/>
    </source>
</evidence>
<dbReference type="CDD" id="cd00130">
    <property type="entry name" value="PAS"/>
    <property type="match status" value="2"/>
</dbReference>